<accession>A0A926I6U1</accession>
<name>A0A926I6U1_9FIRM</name>
<feature type="compositionally biased region" description="Polar residues" evidence="1">
    <location>
        <begin position="44"/>
        <end position="59"/>
    </location>
</feature>
<keyword evidence="3" id="KW-1185">Reference proteome</keyword>
<dbReference type="Proteomes" id="UP000610760">
    <property type="component" value="Unassembled WGS sequence"/>
</dbReference>
<protein>
    <submittedName>
        <fullName evidence="2">Uncharacterized protein</fullName>
    </submittedName>
</protein>
<gene>
    <name evidence="2" type="ORF">H8710_04535</name>
</gene>
<evidence type="ECO:0000313" key="3">
    <source>
        <dbReference type="Proteomes" id="UP000610760"/>
    </source>
</evidence>
<feature type="region of interest" description="Disordered" evidence="1">
    <location>
        <begin position="40"/>
        <end position="59"/>
    </location>
</feature>
<reference evidence="2" key="1">
    <citation type="submission" date="2020-08" db="EMBL/GenBank/DDBJ databases">
        <title>Genome public.</title>
        <authorList>
            <person name="Liu C."/>
            <person name="Sun Q."/>
        </authorList>
    </citation>
    <scope>NUCLEOTIDE SEQUENCE</scope>
    <source>
        <strain evidence="2">NSJ-33</strain>
    </source>
</reference>
<dbReference type="EMBL" id="JACRSV010000001">
    <property type="protein sequence ID" value="MBC8559334.1"/>
    <property type="molecule type" value="Genomic_DNA"/>
</dbReference>
<evidence type="ECO:0000313" key="2">
    <source>
        <dbReference type="EMBL" id="MBC8559334.1"/>
    </source>
</evidence>
<comment type="caution">
    <text evidence="2">The sequence shown here is derived from an EMBL/GenBank/DDBJ whole genome shotgun (WGS) entry which is preliminary data.</text>
</comment>
<dbReference type="RefSeq" id="WP_249294233.1">
    <property type="nucleotide sequence ID" value="NZ_JACRSV010000001.1"/>
</dbReference>
<evidence type="ECO:0000256" key="1">
    <source>
        <dbReference type="SAM" id="MobiDB-lite"/>
    </source>
</evidence>
<dbReference type="AlphaFoldDB" id="A0A926I6U1"/>
<organism evidence="2 3">
    <name type="scientific">Fumia xinanensis</name>
    <dbReference type="NCBI Taxonomy" id="2763659"/>
    <lineage>
        <taxon>Bacteria</taxon>
        <taxon>Bacillati</taxon>
        <taxon>Bacillota</taxon>
        <taxon>Clostridia</taxon>
        <taxon>Eubacteriales</taxon>
        <taxon>Oscillospiraceae</taxon>
        <taxon>Fumia</taxon>
    </lineage>
</organism>
<sequence>MKSGAGYQGLNHYNKCVYSYQINDNGMIFIDCSVHGEDRASAPVRQQKQRSSPCWSTSR</sequence>
<proteinExistence type="predicted"/>